<dbReference type="Gene3D" id="1.10.1300.10">
    <property type="entry name" value="3'5'-cyclic nucleotide phosphodiesterase, catalytic domain"/>
    <property type="match status" value="1"/>
</dbReference>
<dbReference type="EMBL" id="FN649732">
    <property type="protein sequence ID" value="CBN73923.1"/>
    <property type="molecule type" value="Genomic_DNA"/>
</dbReference>
<sequence>MEQGSVSVGARRSVRVPTESRRDARSSRRIAVGAGDGTGGATDADEESFNRHFALETPLQQAARTLEFILDKYSPDQRTQEKLEMVLNIISQPEDLNMVTIQSIMNADLDSSTTEWIEAQLSAGSSLGVANPTGIVKWNRLREGLQGVVNRLASEFSEAKMNINGTDTGMTSQQLKRQHEVGRAYNMEKAASGRSRRQSANINVSQLMTLPGARSTGGAKPGAGSILYEVDESSQMDEETEDEEHAEHEALLDLMPMWPGIAPEAQKALVDHITSRHFLDWGFDVFKLEELSGGHALWYTGTLTLYHYNFVGVFSVNPANLSRFLTHVEQNYCYDPAAPNPYHTSVHAADVTLTVAHFCENSIIASGIKALQGFALLVSAIVHDYRHRGVNNGYLIKVKDALATRYNDGSVLENFHISEAFKVLYDEETNILDGLSADDARHFRQLVIKIILATDLAHGFEYVARFKASTTSKGGRRASIVPDMGREGTSTPGLIGAPGSPGGMVGPPKGGATKDPLQAQILLMQMVIKVADVSHPMKPWDLHERWTRLITEEFHRQGDLEAEKGVPVSPLCSREGHNQAKSQCDFVNFVVRPCATVFSEFCKDRIWVTTLESNYRSLYSIVSRCWFPRRGNATRAPPAN</sequence>
<feature type="binding site" evidence="4">
    <location>
        <position position="532"/>
    </location>
    <ligand>
        <name>AMP</name>
        <dbReference type="ChEBI" id="CHEBI:456215"/>
    </ligand>
</feature>
<dbReference type="CDD" id="cd00077">
    <property type="entry name" value="HDc"/>
    <property type="match status" value="1"/>
</dbReference>
<protein>
    <recommendedName>
        <fullName evidence="6">Phosphodiesterase</fullName>
        <ecNumber evidence="6">3.1.4.-</ecNumber>
    </recommendedName>
</protein>
<gene>
    <name evidence="9" type="ORF">Esi_0009_0052</name>
</gene>
<dbReference type="AlphaFoldDB" id="D8LTM6"/>
<dbReference type="eggNOG" id="KOG3688">
    <property type="taxonomic scope" value="Eukaryota"/>
</dbReference>
<evidence type="ECO:0000313" key="10">
    <source>
        <dbReference type="Proteomes" id="UP000002630"/>
    </source>
</evidence>
<dbReference type="Pfam" id="PF00233">
    <property type="entry name" value="PDEase_I"/>
    <property type="match status" value="1"/>
</dbReference>
<dbReference type="PRINTS" id="PR00387">
    <property type="entry name" value="PDIESTERASE1"/>
</dbReference>
<comment type="similarity">
    <text evidence="6">Belongs to the cyclic nucleotide phosphodiesterase family.</text>
</comment>
<evidence type="ECO:0000256" key="1">
    <source>
        <dbReference type="ARBA" id="ARBA00022723"/>
    </source>
</evidence>
<dbReference type="GO" id="GO:0004114">
    <property type="term" value="F:3',5'-cyclic-nucleotide phosphodiesterase activity"/>
    <property type="evidence" value="ECO:0007669"/>
    <property type="project" value="InterPro"/>
</dbReference>
<dbReference type="InterPro" id="IPR023088">
    <property type="entry name" value="PDEase"/>
</dbReference>
<reference evidence="9 10" key="1">
    <citation type="journal article" date="2010" name="Nature">
        <title>The Ectocarpus genome and the independent evolution of multicellularity in brown algae.</title>
        <authorList>
            <person name="Cock J.M."/>
            <person name="Sterck L."/>
            <person name="Rouze P."/>
            <person name="Scornet D."/>
            <person name="Allen A.E."/>
            <person name="Amoutzias G."/>
            <person name="Anthouard V."/>
            <person name="Artiguenave F."/>
            <person name="Aury J.M."/>
            <person name="Badger J.H."/>
            <person name="Beszteri B."/>
            <person name="Billiau K."/>
            <person name="Bonnet E."/>
            <person name="Bothwell J.H."/>
            <person name="Bowler C."/>
            <person name="Boyen C."/>
            <person name="Brownlee C."/>
            <person name="Carrano C.J."/>
            <person name="Charrier B."/>
            <person name="Cho G.Y."/>
            <person name="Coelho S.M."/>
            <person name="Collen J."/>
            <person name="Corre E."/>
            <person name="Da Silva C."/>
            <person name="Delage L."/>
            <person name="Delaroque N."/>
            <person name="Dittami S.M."/>
            <person name="Doulbeau S."/>
            <person name="Elias M."/>
            <person name="Farnham G."/>
            <person name="Gachon C.M."/>
            <person name="Gschloessl B."/>
            <person name="Heesch S."/>
            <person name="Jabbari K."/>
            <person name="Jubin C."/>
            <person name="Kawai H."/>
            <person name="Kimura K."/>
            <person name="Kloareg B."/>
            <person name="Kupper F.C."/>
            <person name="Lang D."/>
            <person name="Le Bail A."/>
            <person name="Leblanc C."/>
            <person name="Lerouge P."/>
            <person name="Lohr M."/>
            <person name="Lopez P.J."/>
            <person name="Martens C."/>
            <person name="Maumus F."/>
            <person name="Michel G."/>
            <person name="Miranda-Saavedra D."/>
            <person name="Morales J."/>
            <person name="Moreau H."/>
            <person name="Motomura T."/>
            <person name="Nagasato C."/>
            <person name="Napoli C.A."/>
            <person name="Nelson D.R."/>
            <person name="Nyvall-Collen P."/>
            <person name="Peters A.F."/>
            <person name="Pommier C."/>
            <person name="Potin P."/>
            <person name="Poulain J."/>
            <person name="Quesneville H."/>
            <person name="Read B."/>
            <person name="Rensing S.A."/>
            <person name="Ritter A."/>
            <person name="Rousvoal S."/>
            <person name="Samanta M."/>
            <person name="Samson G."/>
            <person name="Schroeder D.C."/>
            <person name="Segurens B."/>
            <person name="Strittmatter M."/>
            <person name="Tonon T."/>
            <person name="Tregear J.W."/>
            <person name="Valentin K."/>
            <person name="von Dassow P."/>
            <person name="Yamagishi T."/>
            <person name="Van de Peer Y."/>
            <person name="Wincker P."/>
        </authorList>
    </citation>
    <scope>NUCLEOTIDE SEQUENCE [LARGE SCALE GENOMIC DNA]</scope>
    <source>
        <strain evidence="10">Ec32 / CCAP1310/4</strain>
    </source>
</reference>
<dbReference type="EMBL" id="FN649137">
    <property type="protein sequence ID" value="CBN73923.1"/>
    <property type="molecule type" value="Genomic_DNA"/>
</dbReference>
<dbReference type="InterPro" id="IPR003607">
    <property type="entry name" value="HD/PDEase_dom"/>
</dbReference>
<dbReference type="InterPro" id="IPR002073">
    <property type="entry name" value="PDEase_catalytic_dom"/>
</dbReference>
<feature type="binding site" evidence="5">
    <location>
        <position position="532"/>
    </location>
    <ligand>
        <name>Zn(2+)</name>
        <dbReference type="ChEBI" id="CHEBI:29105"/>
        <label>1</label>
    </ligand>
</feature>
<dbReference type="STRING" id="2880.D8LTM6"/>
<feature type="binding site" evidence="5">
    <location>
        <position position="347"/>
    </location>
    <ligand>
        <name>Zn(2+)</name>
        <dbReference type="ChEBI" id="CHEBI:29105"/>
        <label>1</label>
    </ligand>
</feature>
<accession>D8LTM6</accession>
<feature type="region of interest" description="Disordered" evidence="7">
    <location>
        <begin position="475"/>
        <end position="501"/>
    </location>
</feature>
<evidence type="ECO:0000256" key="2">
    <source>
        <dbReference type="ARBA" id="ARBA00022801"/>
    </source>
</evidence>
<name>D8LTM6_ECTSI</name>
<dbReference type="PANTHER" id="PTHR11347">
    <property type="entry name" value="CYCLIC NUCLEOTIDE PHOSPHODIESTERASE"/>
    <property type="match status" value="1"/>
</dbReference>
<evidence type="ECO:0000256" key="6">
    <source>
        <dbReference type="RuleBase" id="RU363067"/>
    </source>
</evidence>
<dbReference type="Proteomes" id="UP000002630">
    <property type="component" value="Linkage Group LG07"/>
</dbReference>
<comment type="cofactor">
    <cofactor evidence="6">
        <name>a divalent metal cation</name>
        <dbReference type="ChEBI" id="CHEBI:60240"/>
    </cofactor>
    <text evidence="6">Binds 2 divalent metal cations per subunit. Site 1 may preferentially bind zinc ions, while site 2 has a preference for magnesium and/or manganese ions.</text>
</comment>
<evidence type="ECO:0000256" key="5">
    <source>
        <dbReference type="PIRSR" id="PIRSR623088-3"/>
    </source>
</evidence>
<keyword evidence="2 6" id="KW-0378">Hydrolase</keyword>
<feature type="binding site" evidence="5">
    <location>
        <position position="383"/>
    </location>
    <ligand>
        <name>Zn(2+)</name>
        <dbReference type="ChEBI" id="CHEBI:29105"/>
        <label>1</label>
    </ligand>
</feature>
<keyword evidence="1 5" id="KW-0479">Metal-binding</keyword>
<dbReference type="EC" id="3.1.4.-" evidence="6"/>
<evidence type="ECO:0000256" key="4">
    <source>
        <dbReference type="PIRSR" id="PIRSR623088-2"/>
    </source>
</evidence>
<dbReference type="SUPFAM" id="SSF109604">
    <property type="entry name" value="HD-domain/PDEase-like"/>
    <property type="match status" value="1"/>
</dbReference>
<feature type="compositionally biased region" description="Low complexity" evidence="7">
    <location>
        <begin position="1"/>
        <end position="11"/>
    </location>
</feature>
<feature type="domain" description="PDEase" evidence="8">
    <location>
        <begin position="261"/>
        <end position="625"/>
    </location>
</feature>
<feature type="region of interest" description="Disordered" evidence="7">
    <location>
        <begin position="1"/>
        <end position="45"/>
    </location>
</feature>
<feature type="binding site" evidence="5">
    <location>
        <position position="384"/>
    </location>
    <ligand>
        <name>Zn(2+)</name>
        <dbReference type="ChEBI" id="CHEBI:29105"/>
        <label>1</label>
    </ligand>
</feature>
<dbReference type="PROSITE" id="PS00126">
    <property type="entry name" value="PDEASE_I_1"/>
    <property type="match status" value="1"/>
</dbReference>
<feature type="binding site" evidence="4">
    <location>
        <begin position="343"/>
        <end position="347"/>
    </location>
    <ligand>
        <name>AMP</name>
        <dbReference type="ChEBI" id="CHEBI:456215"/>
    </ligand>
</feature>
<dbReference type="PROSITE" id="PS51845">
    <property type="entry name" value="PDEASE_I_2"/>
    <property type="match status" value="1"/>
</dbReference>
<feature type="binding site" evidence="5">
    <location>
        <position position="384"/>
    </location>
    <ligand>
        <name>Zn(2+)</name>
        <dbReference type="ChEBI" id="CHEBI:29105"/>
        <label>2</label>
    </ligand>
</feature>
<dbReference type="InterPro" id="IPR023174">
    <property type="entry name" value="PDEase_CS"/>
</dbReference>
<organism evidence="9 10">
    <name type="scientific">Ectocarpus siliculosus</name>
    <name type="common">Brown alga</name>
    <name type="synonym">Conferva siliculosa</name>
    <dbReference type="NCBI Taxonomy" id="2880"/>
    <lineage>
        <taxon>Eukaryota</taxon>
        <taxon>Sar</taxon>
        <taxon>Stramenopiles</taxon>
        <taxon>Ochrophyta</taxon>
        <taxon>PX clade</taxon>
        <taxon>Phaeophyceae</taxon>
        <taxon>Ectocarpales</taxon>
        <taxon>Ectocarpaceae</taxon>
        <taxon>Ectocarpus</taxon>
    </lineage>
</organism>
<feature type="binding site" evidence="4">
    <location>
        <position position="384"/>
    </location>
    <ligand>
        <name>AMP</name>
        <dbReference type="ChEBI" id="CHEBI:456215"/>
    </ligand>
</feature>
<evidence type="ECO:0000313" key="9">
    <source>
        <dbReference type="EMBL" id="CBN73923.1"/>
    </source>
</evidence>
<feature type="binding site" evidence="4">
    <location>
        <position position="583"/>
    </location>
    <ligand>
        <name>AMP</name>
        <dbReference type="ChEBI" id="CHEBI:456215"/>
    </ligand>
</feature>
<dbReference type="OrthoDB" id="546632at2759"/>
<evidence type="ECO:0000259" key="8">
    <source>
        <dbReference type="PROSITE" id="PS51845"/>
    </source>
</evidence>
<proteinExistence type="inferred from homology"/>
<keyword evidence="10" id="KW-1185">Reference proteome</keyword>
<dbReference type="InterPro" id="IPR036971">
    <property type="entry name" value="PDEase_catalytic_dom_sf"/>
</dbReference>
<evidence type="ECO:0000256" key="7">
    <source>
        <dbReference type="SAM" id="MobiDB-lite"/>
    </source>
</evidence>
<evidence type="ECO:0000256" key="3">
    <source>
        <dbReference type="PIRSR" id="PIRSR623088-1"/>
    </source>
</evidence>
<feature type="active site" description="Proton donor" evidence="3">
    <location>
        <position position="343"/>
    </location>
</feature>
<dbReference type="InParanoid" id="D8LTM6"/>
<dbReference type="SMART" id="SM00471">
    <property type="entry name" value="HDc"/>
    <property type="match status" value="1"/>
</dbReference>
<dbReference type="GO" id="GO:0007165">
    <property type="term" value="P:signal transduction"/>
    <property type="evidence" value="ECO:0007669"/>
    <property type="project" value="InterPro"/>
</dbReference>
<dbReference type="GO" id="GO:0046872">
    <property type="term" value="F:metal ion binding"/>
    <property type="evidence" value="ECO:0007669"/>
    <property type="project" value="UniProtKB-KW"/>
</dbReference>